<evidence type="ECO:0000256" key="3">
    <source>
        <dbReference type="ARBA" id="ARBA00022448"/>
    </source>
</evidence>
<keyword evidence="6 7" id="KW-0472">Membrane</keyword>
<reference evidence="9" key="1">
    <citation type="submission" date="2022-12" db="EMBL/GenBank/DDBJ databases">
        <authorList>
            <person name="Petersen C."/>
        </authorList>
    </citation>
    <scope>NUCLEOTIDE SEQUENCE</scope>
    <source>
        <strain evidence="9">IBT 17660</strain>
    </source>
</reference>
<dbReference type="GO" id="GO:0072330">
    <property type="term" value="P:monocarboxylic acid biosynthetic process"/>
    <property type="evidence" value="ECO:0007669"/>
    <property type="project" value="UniProtKB-ARBA"/>
</dbReference>
<proteinExistence type="inferred from homology"/>
<dbReference type="CDD" id="cd17325">
    <property type="entry name" value="MFS_MdtG_SLC18_like"/>
    <property type="match status" value="1"/>
</dbReference>
<dbReference type="Proteomes" id="UP001147760">
    <property type="component" value="Unassembled WGS sequence"/>
</dbReference>
<feature type="transmembrane region" description="Helical" evidence="7">
    <location>
        <begin position="149"/>
        <end position="171"/>
    </location>
</feature>
<keyword evidence="5 7" id="KW-1133">Transmembrane helix</keyword>
<sequence>MNDTKPWGYKWRSSRLLVVSSITVALFAETFLYGFLTPILSYMLEERLHLDSSQTQTYTTALLATHGFIGLVSAPIVAHLAEKTPSQKKPLLIALAGCFIGTLMIALAPSVWLLFLGRILQSMAGAATWVVGFALLANNVDKKHLGQSMGTAMSFVTAGIVGGPTVSGALLQLFGYWAAWSLPLIVLVLDIIARLVMIEPGLEYPKIDSLSKPAATSVASNGSPEESTALLPDTLSTAIPDDPVESKHNLKQEYYRAMLSEPRVLTALANVVVVSSLMSGINNTLPVHLRQAFGWKSLLISTMFFCLQVPNIVLSGPSGWLRDRIGIRGPTVFGWLAMIPLLLLLGMPGDAHFPWAGGHAAGKSIFTSSLIALGSILPLVRGVGAVQLAYVVKDMEAKDPHLFEANKSNLRVFSMTEVGYSLGMMVGPLLTGSLFEGVGFFYMTVALGSFLEFLPILQRFRDEYTPETLPYHLIVPSLPGYAFSSGPPLDRNFGTGDIARVLDQLMKDIGFESGYVVQGGDIGSRIARHLSVDHESCKGPECQYKLVNVVFMRKPDGITDDHLNAFEVEGIERMMNFMTTGAGYAMEHGTRPSTIGHVVSSSPIALLAWIGEKFLEWADDPIAPDDILESVTLYWLTETFPRAIYTYRQGGHFAALERPDELKADLVKFVDQVWPGIAGAK</sequence>
<comment type="caution">
    <text evidence="9">The sequence shown here is derived from an EMBL/GenBank/DDBJ whole genome shotgun (WGS) entry which is preliminary data.</text>
</comment>
<feature type="transmembrane region" description="Helical" evidence="7">
    <location>
        <begin position="56"/>
        <end position="78"/>
    </location>
</feature>
<evidence type="ECO:0000256" key="2">
    <source>
        <dbReference type="ARBA" id="ARBA00006829"/>
    </source>
</evidence>
<dbReference type="InterPro" id="IPR036259">
    <property type="entry name" value="MFS_trans_sf"/>
</dbReference>
<feature type="transmembrane region" description="Helical" evidence="7">
    <location>
        <begin position="177"/>
        <end position="197"/>
    </location>
</feature>
<keyword evidence="4 7" id="KW-0812">Transmembrane</keyword>
<dbReference type="InterPro" id="IPR029058">
    <property type="entry name" value="AB_hydrolase_fold"/>
</dbReference>
<keyword evidence="3" id="KW-0813">Transport</keyword>
<evidence type="ECO:0000256" key="1">
    <source>
        <dbReference type="ARBA" id="ARBA00004141"/>
    </source>
</evidence>
<dbReference type="Pfam" id="PF07690">
    <property type="entry name" value="MFS_1"/>
    <property type="match status" value="1"/>
</dbReference>
<feature type="transmembrane region" description="Helical" evidence="7">
    <location>
        <begin position="325"/>
        <end position="345"/>
    </location>
</feature>
<dbReference type="InterPro" id="IPR050930">
    <property type="entry name" value="MFS_Vesicular_Transporter"/>
</dbReference>
<dbReference type="AlphaFoldDB" id="A0A9W9WSK1"/>
<dbReference type="OrthoDB" id="5086884at2759"/>
<gene>
    <name evidence="9" type="ORF">N7530_006888</name>
</gene>
<dbReference type="Pfam" id="PF00561">
    <property type="entry name" value="Abhydrolase_1"/>
    <property type="match status" value="1"/>
</dbReference>
<feature type="transmembrane region" description="Helical" evidence="7">
    <location>
        <begin position="293"/>
        <end position="313"/>
    </location>
</feature>
<evidence type="ECO:0000313" key="9">
    <source>
        <dbReference type="EMBL" id="KAJ5472887.1"/>
    </source>
</evidence>
<protein>
    <recommendedName>
        <fullName evidence="8">Major facilitator superfamily (MFS) profile domain-containing protein</fullName>
    </recommendedName>
</protein>
<evidence type="ECO:0000256" key="6">
    <source>
        <dbReference type="ARBA" id="ARBA00023136"/>
    </source>
</evidence>
<feature type="transmembrane region" description="Helical" evidence="7">
    <location>
        <begin position="264"/>
        <end position="281"/>
    </location>
</feature>
<organism evidence="9 10">
    <name type="scientific">Penicillium desertorum</name>
    <dbReference type="NCBI Taxonomy" id="1303715"/>
    <lineage>
        <taxon>Eukaryota</taxon>
        <taxon>Fungi</taxon>
        <taxon>Dikarya</taxon>
        <taxon>Ascomycota</taxon>
        <taxon>Pezizomycotina</taxon>
        <taxon>Eurotiomycetes</taxon>
        <taxon>Eurotiomycetidae</taxon>
        <taxon>Eurotiales</taxon>
        <taxon>Aspergillaceae</taxon>
        <taxon>Penicillium</taxon>
    </lineage>
</organism>
<keyword evidence="10" id="KW-1185">Reference proteome</keyword>
<comment type="subcellular location">
    <subcellularLocation>
        <location evidence="1">Membrane</location>
        <topology evidence="1">Multi-pass membrane protein</topology>
    </subcellularLocation>
</comment>
<feature type="transmembrane region" description="Helical" evidence="7">
    <location>
        <begin position="90"/>
        <end position="113"/>
    </location>
</feature>
<dbReference type="PANTHER" id="PTHR23506">
    <property type="entry name" value="GH10249P"/>
    <property type="match status" value="1"/>
</dbReference>
<dbReference type="GO" id="GO:0017000">
    <property type="term" value="P:antibiotic biosynthetic process"/>
    <property type="evidence" value="ECO:0007669"/>
    <property type="project" value="UniProtKB-ARBA"/>
</dbReference>
<evidence type="ECO:0000256" key="4">
    <source>
        <dbReference type="ARBA" id="ARBA00022692"/>
    </source>
</evidence>
<evidence type="ECO:0000313" key="10">
    <source>
        <dbReference type="Proteomes" id="UP001147760"/>
    </source>
</evidence>
<evidence type="ECO:0000256" key="7">
    <source>
        <dbReference type="SAM" id="Phobius"/>
    </source>
</evidence>
<dbReference type="InterPro" id="IPR001958">
    <property type="entry name" value="Tet-R_TetA/multi-R_MdtG-like"/>
</dbReference>
<dbReference type="GO" id="GO:0016020">
    <property type="term" value="C:membrane"/>
    <property type="evidence" value="ECO:0007669"/>
    <property type="project" value="UniProtKB-SubCell"/>
</dbReference>
<dbReference type="PANTHER" id="PTHR23506:SF35">
    <property type="entry name" value="MAJOR FACILITATOR SUPERFAMILY (MFS) PROFILE DOMAIN-CONTAINING PROTEIN-RELATED"/>
    <property type="match status" value="1"/>
</dbReference>
<dbReference type="SUPFAM" id="SSF53474">
    <property type="entry name" value="alpha/beta-Hydrolases"/>
    <property type="match status" value="1"/>
</dbReference>
<dbReference type="Gene3D" id="3.40.50.1820">
    <property type="entry name" value="alpha/beta hydrolase"/>
    <property type="match status" value="1"/>
</dbReference>
<evidence type="ECO:0000256" key="5">
    <source>
        <dbReference type="ARBA" id="ARBA00022989"/>
    </source>
</evidence>
<dbReference type="InterPro" id="IPR020846">
    <property type="entry name" value="MFS_dom"/>
</dbReference>
<feature type="domain" description="Major facilitator superfamily (MFS) profile" evidence="8">
    <location>
        <begin position="18"/>
        <end position="461"/>
    </location>
</feature>
<dbReference type="GO" id="GO:0022857">
    <property type="term" value="F:transmembrane transporter activity"/>
    <property type="evidence" value="ECO:0007669"/>
    <property type="project" value="InterPro"/>
</dbReference>
<dbReference type="PRINTS" id="PR01035">
    <property type="entry name" value="TCRTETA"/>
</dbReference>
<dbReference type="PROSITE" id="PS50850">
    <property type="entry name" value="MFS"/>
    <property type="match status" value="1"/>
</dbReference>
<accession>A0A9W9WSK1</accession>
<dbReference type="SUPFAM" id="SSF103473">
    <property type="entry name" value="MFS general substrate transporter"/>
    <property type="match status" value="1"/>
</dbReference>
<dbReference type="EMBL" id="JAPWDO010000004">
    <property type="protein sequence ID" value="KAJ5472887.1"/>
    <property type="molecule type" value="Genomic_DNA"/>
</dbReference>
<comment type="similarity">
    <text evidence="2">Belongs to the major facilitator superfamily. Vesicular transporter family.</text>
</comment>
<feature type="transmembrane region" description="Helical" evidence="7">
    <location>
        <begin position="119"/>
        <end position="137"/>
    </location>
</feature>
<reference evidence="9" key="2">
    <citation type="journal article" date="2023" name="IMA Fungus">
        <title>Comparative genomic study of the Penicillium genus elucidates a diverse pangenome and 15 lateral gene transfer events.</title>
        <authorList>
            <person name="Petersen C."/>
            <person name="Sorensen T."/>
            <person name="Nielsen M.R."/>
            <person name="Sondergaard T.E."/>
            <person name="Sorensen J.L."/>
            <person name="Fitzpatrick D.A."/>
            <person name="Frisvad J.C."/>
            <person name="Nielsen K.L."/>
        </authorList>
    </citation>
    <scope>NUCLEOTIDE SEQUENCE</scope>
    <source>
        <strain evidence="9">IBT 17660</strain>
    </source>
</reference>
<feature type="transmembrane region" description="Helical" evidence="7">
    <location>
        <begin position="437"/>
        <end position="457"/>
    </location>
</feature>
<feature type="transmembrane region" description="Helical" evidence="7">
    <location>
        <begin position="16"/>
        <end position="36"/>
    </location>
</feature>
<dbReference type="Gene3D" id="1.20.1250.20">
    <property type="entry name" value="MFS general substrate transporter like domains"/>
    <property type="match status" value="1"/>
</dbReference>
<feature type="transmembrane region" description="Helical" evidence="7">
    <location>
        <begin position="365"/>
        <end position="391"/>
    </location>
</feature>
<dbReference type="InterPro" id="IPR000073">
    <property type="entry name" value="AB_hydrolase_1"/>
</dbReference>
<dbReference type="InterPro" id="IPR011701">
    <property type="entry name" value="MFS"/>
</dbReference>
<name>A0A9W9WSK1_9EURO</name>
<evidence type="ECO:0000259" key="8">
    <source>
        <dbReference type="PROSITE" id="PS50850"/>
    </source>
</evidence>